<dbReference type="KEGG" id="mam:Mesau_02826"/>
<dbReference type="GeneID" id="90990241"/>
<dbReference type="HOGENOM" id="CLU_2666843_0_0_5"/>
<dbReference type="OrthoDB" id="9923186at2"/>
<dbReference type="AlphaFoldDB" id="L0KMI3"/>
<dbReference type="EMBL" id="CP003358">
    <property type="protein sequence ID" value="AGB45219.1"/>
    <property type="molecule type" value="Genomic_DNA"/>
</dbReference>
<gene>
    <name evidence="1" type="ordered locus">Mesau_02826</name>
</gene>
<name>L0KMI3_MESAW</name>
<proteinExistence type="predicted"/>
<sequence>MKGKTAVLAIALCGGIAGMAYSSGHRAGRISQLKNIVAAYHRRMGIEEGDDRLGRVDLCQEIGGLHEECTELAGN</sequence>
<accession>L0KMI3</accession>
<protein>
    <submittedName>
        <fullName evidence="1">Uncharacterized protein</fullName>
    </submittedName>
</protein>
<dbReference type="RefSeq" id="WP_015316642.1">
    <property type="nucleotide sequence ID" value="NC_019973.1"/>
</dbReference>
<evidence type="ECO:0000313" key="1">
    <source>
        <dbReference type="EMBL" id="AGB45219.1"/>
    </source>
</evidence>
<organism evidence="1 2">
    <name type="scientific">Mesorhizobium australicum (strain HAMBI 3006 / LMG 24608 / WSM2073)</name>
    <dbReference type="NCBI Taxonomy" id="754035"/>
    <lineage>
        <taxon>Bacteria</taxon>
        <taxon>Pseudomonadati</taxon>
        <taxon>Pseudomonadota</taxon>
        <taxon>Alphaproteobacteria</taxon>
        <taxon>Hyphomicrobiales</taxon>
        <taxon>Phyllobacteriaceae</taxon>
        <taxon>Mesorhizobium</taxon>
    </lineage>
</organism>
<reference evidence="2" key="1">
    <citation type="submission" date="2012-02" db="EMBL/GenBank/DDBJ databases">
        <title>Complete sequence of Mesorhizobium australicum WSM2073.</title>
        <authorList>
            <person name="Lucas S."/>
            <person name="Han J."/>
            <person name="Lapidus A."/>
            <person name="Cheng J.-F."/>
            <person name="Goodwin L."/>
            <person name="Pitluck S."/>
            <person name="Peters L."/>
            <person name="Gu W."/>
            <person name="Detter J.C."/>
            <person name="Han C."/>
            <person name="Tapia R."/>
            <person name="Land M."/>
            <person name="Hauser L."/>
            <person name="Kyrpides N."/>
            <person name="Ivanova N."/>
            <person name="Pagani I."/>
            <person name="Reeve W.G."/>
            <person name="Howieson J.G."/>
            <person name="Tiwari R.P."/>
            <person name="O'Hara G.W."/>
            <person name="Atkins C.A."/>
            <person name="Ronson C.W."/>
            <person name="Nandasena K.G."/>
            <person name="Woyke T."/>
        </authorList>
    </citation>
    <scope>NUCLEOTIDE SEQUENCE [LARGE SCALE GENOMIC DNA]</scope>
    <source>
        <strain evidence="2">LMG 24608 / HAMBI 3006 / WSM2073</strain>
    </source>
</reference>
<keyword evidence="2" id="KW-1185">Reference proteome</keyword>
<evidence type="ECO:0000313" key="2">
    <source>
        <dbReference type="Proteomes" id="UP000010998"/>
    </source>
</evidence>
<dbReference type="Proteomes" id="UP000010998">
    <property type="component" value="Chromosome"/>
</dbReference>